<accession>A0A176S4C7</accession>
<dbReference type="AlphaFoldDB" id="A0A176S4C7"/>
<gene>
    <name evidence="1" type="ORF">THIOM_001446</name>
</gene>
<evidence type="ECO:0000313" key="1">
    <source>
        <dbReference type="EMBL" id="OAD22739.1"/>
    </source>
</evidence>
<dbReference type="GO" id="GO:0032955">
    <property type="term" value="P:regulation of division septum assembly"/>
    <property type="evidence" value="ECO:0007669"/>
    <property type="project" value="InterPro"/>
</dbReference>
<dbReference type="Proteomes" id="UP000076962">
    <property type="component" value="Unassembled WGS sequence"/>
</dbReference>
<organism evidence="1 2">
    <name type="scientific">Candidatus Thiomargarita nelsonii</name>
    <dbReference type="NCBI Taxonomy" id="1003181"/>
    <lineage>
        <taxon>Bacteria</taxon>
        <taxon>Pseudomonadati</taxon>
        <taxon>Pseudomonadota</taxon>
        <taxon>Gammaproteobacteria</taxon>
        <taxon>Thiotrichales</taxon>
        <taxon>Thiotrichaceae</taxon>
        <taxon>Thiomargarita</taxon>
    </lineage>
</organism>
<dbReference type="InterPro" id="IPR036707">
    <property type="entry name" value="MinE_sf"/>
</dbReference>
<dbReference type="Gene3D" id="3.30.1070.10">
    <property type="entry name" value="Cell division topological specificity factor MinE"/>
    <property type="match status" value="1"/>
</dbReference>
<dbReference type="PATRIC" id="fig|1003181.4.peg.2031"/>
<proteinExistence type="predicted"/>
<sequence length="46" mass="5170">EHIKINLEKQGNYEILELNITLPDMEKQPLAFTNGMSNSTSSASFD</sequence>
<dbReference type="GO" id="GO:0051301">
    <property type="term" value="P:cell division"/>
    <property type="evidence" value="ECO:0007669"/>
    <property type="project" value="InterPro"/>
</dbReference>
<reference evidence="1 2" key="1">
    <citation type="submission" date="2016-05" db="EMBL/GenBank/DDBJ databases">
        <title>Single-cell genome of chain-forming Candidatus Thiomargarita nelsonii and comparison to other large sulfur-oxidizing bacteria.</title>
        <authorList>
            <person name="Winkel M."/>
            <person name="Salman V."/>
            <person name="Woyke T."/>
            <person name="Schulz-Vogt H."/>
            <person name="Richter M."/>
            <person name="Flood B."/>
            <person name="Bailey J."/>
            <person name="Amann R."/>
            <person name="Mussmann M."/>
        </authorList>
    </citation>
    <scope>NUCLEOTIDE SEQUENCE [LARGE SCALE GENOMIC DNA]</scope>
    <source>
        <strain evidence="1 2">THI036</strain>
    </source>
</reference>
<comment type="caution">
    <text evidence="1">The sequence shown here is derived from an EMBL/GenBank/DDBJ whole genome shotgun (WGS) entry which is preliminary data.</text>
</comment>
<dbReference type="EMBL" id="LUTY01000769">
    <property type="protein sequence ID" value="OAD22739.1"/>
    <property type="molecule type" value="Genomic_DNA"/>
</dbReference>
<protein>
    <submittedName>
        <fullName evidence="1">Uncharacterized protein</fullName>
    </submittedName>
</protein>
<evidence type="ECO:0000313" key="2">
    <source>
        <dbReference type="Proteomes" id="UP000076962"/>
    </source>
</evidence>
<keyword evidence="2" id="KW-1185">Reference proteome</keyword>
<name>A0A176S4C7_9GAMM</name>
<feature type="non-terminal residue" evidence="1">
    <location>
        <position position="1"/>
    </location>
</feature>